<name>A0A3G8XP54_9FLAO</name>
<reference evidence="2" key="1">
    <citation type="submission" date="2018-11" db="EMBL/GenBank/DDBJ databases">
        <title>Proposal to divide the Flavobacteriaceae and reorganize its genera based on Amino Acid Identity values calculated from whole genome sequences.</title>
        <authorList>
            <person name="Nicholson A.C."/>
            <person name="Gulvik C.A."/>
            <person name="Whitney A.M."/>
            <person name="Humrighouse B.W."/>
            <person name="Bell M."/>
            <person name="Holmes B."/>
            <person name="Steigerwalt A.G."/>
            <person name="Villarma A."/>
            <person name="Sheth M."/>
            <person name="Batra D."/>
            <person name="Pryor J."/>
            <person name="Bernardet J.-F."/>
            <person name="Hugo C."/>
            <person name="Kampfer P."/>
            <person name="Newman J.D."/>
            <person name="McQuiston J.R."/>
        </authorList>
    </citation>
    <scope>NUCLEOTIDE SEQUENCE [LARGE SCALE GENOMIC DNA]</scope>
    <source>
        <strain evidence="2">G0081</strain>
    </source>
</reference>
<dbReference type="Proteomes" id="UP000270185">
    <property type="component" value="Chromosome"/>
</dbReference>
<protein>
    <submittedName>
        <fullName evidence="1">Alpha/beta hydrolase</fullName>
    </submittedName>
</protein>
<proteinExistence type="predicted"/>
<dbReference type="RefSeq" id="WP_125022149.1">
    <property type="nucleotide sequence ID" value="NZ_CP034159.1"/>
</dbReference>
<dbReference type="OrthoDB" id="659408at2"/>
<dbReference type="Gene3D" id="3.40.50.1820">
    <property type="entry name" value="alpha/beta hydrolase"/>
    <property type="match status" value="1"/>
</dbReference>
<dbReference type="KEGG" id="ccas:EIB73_02010"/>
<dbReference type="EMBL" id="CP034159">
    <property type="protein sequence ID" value="AZI32024.1"/>
    <property type="molecule type" value="Genomic_DNA"/>
</dbReference>
<keyword evidence="1" id="KW-0378">Hydrolase</keyword>
<dbReference type="GO" id="GO:0016787">
    <property type="term" value="F:hydrolase activity"/>
    <property type="evidence" value="ECO:0007669"/>
    <property type="project" value="UniProtKB-KW"/>
</dbReference>
<gene>
    <name evidence="1" type="ORF">EIB73_02010</name>
</gene>
<dbReference type="InterPro" id="IPR029058">
    <property type="entry name" value="AB_hydrolase_fold"/>
</dbReference>
<dbReference type="AlphaFoldDB" id="A0A3G8XP54"/>
<keyword evidence="2" id="KW-1185">Reference proteome</keyword>
<evidence type="ECO:0000313" key="1">
    <source>
        <dbReference type="EMBL" id="AZI32024.1"/>
    </source>
</evidence>
<organism evidence="1 2">
    <name type="scientific">Kaistella carnis</name>
    <dbReference type="NCBI Taxonomy" id="1241979"/>
    <lineage>
        <taxon>Bacteria</taxon>
        <taxon>Pseudomonadati</taxon>
        <taxon>Bacteroidota</taxon>
        <taxon>Flavobacteriia</taxon>
        <taxon>Flavobacteriales</taxon>
        <taxon>Weeksellaceae</taxon>
        <taxon>Chryseobacterium group</taxon>
        <taxon>Kaistella</taxon>
    </lineage>
</organism>
<dbReference type="SUPFAM" id="SSF53474">
    <property type="entry name" value="alpha/beta-Hydrolases"/>
    <property type="match status" value="1"/>
</dbReference>
<evidence type="ECO:0000313" key="2">
    <source>
        <dbReference type="Proteomes" id="UP000270185"/>
    </source>
</evidence>
<sequence>MKLYVVSGLGADFKVLEKITFPQNLEVVFLDWIMPEKNEDFHHYVKRMADRIDDSEPFSLLGYSFGGIIVQEIDKIKAAEKVVIMGSIKSHKEKSRLIKLGEVTKIPRFLPQQLFNINSATVYSLARGIVDPKNPKLLEYFTVRDTYYLKWSIEKVSAWKFEENPKVIQILGSKDIVFPLKYSKPDYVVQNGTHLFPATKPKEVSKILSEIFE</sequence>
<accession>A0A3G8XP54</accession>